<name>A0A143QMT1_RHOFA</name>
<dbReference type="AlphaFoldDB" id="A0A143QMT1"/>
<dbReference type="InterPro" id="IPR049252">
    <property type="entry name" value="DUF6885"/>
</dbReference>
<gene>
    <name evidence="1" type="ORF">A3Q41_03174</name>
</gene>
<dbReference type="OrthoDB" id="3618129at2"/>
<sequence>MLRRFAGATTIFSALDHALPQPDQLCGPFSASVALTAVMGDDAPGVTALAVASRSAIWPGAIDSARPPGTPRITDGWDLLPRAASIDAAGTTAAGLTEGIETATDHRVAVVPIVGPSVERLRLLLDRLADGPFRFASLANVHTAELTDFDWNVGHFVTVWGFDPVEDVVAIADTYRELGDPDMPPGCRTVSTDTLASAMSERGLLLIVDSQDHHAAVDLVRSLDLRHDVWSV</sequence>
<keyword evidence="2" id="KW-1185">Reference proteome</keyword>
<protein>
    <submittedName>
        <fullName evidence="1">Uncharacterized protein</fullName>
    </submittedName>
</protein>
<evidence type="ECO:0000313" key="2">
    <source>
        <dbReference type="Proteomes" id="UP000076038"/>
    </source>
</evidence>
<accession>A0A143QMT1</accession>
<reference evidence="2" key="2">
    <citation type="submission" date="2016-04" db="EMBL/GenBank/DDBJ databases">
        <title>Complete Genome and Plasmid Sequences for Rhodococcus fascians D188 and Draft Sequences for Rhodococcus spp. Isolates PBTS 1 and PBTS 2.</title>
        <authorList>
            <person name="Stamer R."/>
            <person name="Vereecke D."/>
            <person name="Zhang Y."/>
            <person name="Schilkey F."/>
            <person name="Devitt N."/>
            <person name="Randall J."/>
        </authorList>
    </citation>
    <scope>NUCLEOTIDE SEQUENCE [LARGE SCALE GENOMIC DNA]</scope>
    <source>
        <strain evidence="2">PBTS2</strain>
    </source>
</reference>
<dbReference type="Pfam" id="PF21819">
    <property type="entry name" value="DUF6885"/>
    <property type="match status" value="2"/>
</dbReference>
<dbReference type="KEGG" id="rhs:A3Q41_03174"/>
<organism evidence="1 2">
    <name type="scientific">Rhodococcoides fascians</name>
    <name type="common">Rhodococcus fascians</name>
    <dbReference type="NCBI Taxonomy" id="1828"/>
    <lineage>
        <taxon>Bacteria</taxon>
        <taxon>Bacillati</taxon>
        <taxon>Actinomycetota</taxon>
        <taxon>Actinomycetes</taxon>
        <taxon>Mycobacteriales</taxon>
        <taxon>Nocardiaceae</taxon>
        <taxon>Rhodococcoides</taxon>
    </lineage>
</organism>
<dbReference type="EMBL" id="CP015220">
    <property type="protein sequence ID" value="AMY24465.1"/>
    <property type="molecule type" value="Genomic_DNA"/>
</dbReference>
<evidence type="ECO:0000313" key="1">
    <source>
        <dbReference type="EMBL" id="AMY24465.1"/>
    </source>
</evidence>
<proteinExistence type="predicted"/>
<dbReference type="Proteomes" id="UP000076038">
    <property type="component" value="Chromosome"/>
</dbReference>
<reference evidence="1 2" key="1">
    <citation type="journal article" date="2016" name="Genome Announc.">
        <title>Complete Genome and Plasmid Sequences for Rhodococcus fascians D188 and Draft Sequences for Rhodococcus Isolates PBTS 1 and PBTS 2.</title>
        <authorList>
            <person name="Stamler R.A."/>
            <person name="Vereecke D."/>
            <person name="Zhang Y."/>
            <person name="Schilkey F."/>
            <person name="Devitt N."/>
            <person name="Randall J.J."/>
        </authorList>
    </citation>
    <scope>NUCLEOTIDE SEQUENCE [LARGE SCALE GENOMIC DNA]</scope>
    <source>
        <strain evidence="1 2">PBTS2</strain>
    </source>
</reference>
<dbReference type="RefSeq" id="WP_048319811.1">
    <property type="nucleotide sequence ID" value="NZ_CP015220.1"/>
</dbReference>
<dbReference type="PATRIC" id="fig|1653479.3.peg.3214"/>